<keyword evidence="1" id="KW-0472">Membrane</keyword>
<keyword evidence="1" id="KW-1133">Transmembrane helix</keyword>
<evidence type="ECO:0000313" key="3">
    <source>
        <dbReference type="Proteomes" id="UP001316803"/>
    </source>
</evidence>
<gene>
    <name evidence="2" type="ORF">OHC33_005423</name>
</gene>
<comment type="caution">
    <text evidence="2">The sequence shown here is derived from an EMBL/GenBank/DDBJ whole genome shotgun (WGS) entry which is preliminary data.</text>
</comment>
<dbReference type="AlphaFoldDB" id="A0AAN8I5T3"/>
<keyword evidence="3" id="KW-1185">Reference proteome</keyword>
<dbReference type="PANTHER" id="PTHR28002:SF1">
    <property type="entry name" value="MIOREX COMPLEX COMPONENT 11"/>
    <property type="match status" value="1"/>
</dbReference>
<evidence type="ECO:0000256" key="1">
    <source>
        <dbReference type="SAM" id="Phobius"/>
    </source>
</evidence>
<dbReference type="InterPro" id="IPR018811">
    <property type="entry name" value="MRX11"/>
</dbReference>
<dbReference type="GO" id="GO:0005739">
    <property type="term" value="C:mitochondrion"/>
    <property type="evidence" value="ECO:0007669"/>
    <property type="project" value="TreeGrafter"/>
</dbReference>
<dbReference type="EMBL" id="JAKLMC020000011">
    <property type="protein sequence ID" value="KAK5953479.1"/>
    <property type="molecule type" value="Genomic_DNA"/>
</dbReference>
<dbReference type="PANTHER" id="PTHR28002">
    <property type="entry name" value="MIOREX COMPLEX COMPONENT 11"/>
    <property type="match status" value="1"/>
</dbReference>
<protein>
    <submittedName>
        <fullName evidence="2">Uncharacterized protein</fullName>
    </submittedName>
</protein>
<reference evidence="2 3" key="1">
    <citation type="submission" date="2022-12" db="EMBL/GenBank/DDBJ databases">
        <title>Genomic features and morphological characterization of a novel Knufia sp. strain isolated from spacecraft assembly facility.</title>
        <authorList>
            <person name="Teixeira M."/>
            <person name="Chander A.M."/>
            <person name="Stajich J.E."/>
            <person name="Venkateswaran K."/>
        </authorList>
    </citation>
    <scope>NUCLEOTIDE SEQUENCE [LARGE SCALE GENOMIC DNA]</scope>
    <source>
        <strain evidence="2 3">FJI-L2-BK-P2</strain>
    </source>
</reference>
<dbReference type="Pfam" id="PF10306">
    <property type="entry name" value="FLILHELTA"/>
    <property type="match status" value="1"/>
</dbReference>
<evidence type="ECO:0000313" key="2">
    <source>
        <dbReference type="EMBL" id="KAK5953479.1"/>
    </source>
</evidence>
<dbReference type="Proteomes" id="UP001316803">
    <property type="component" value="Unassembled WGS sequence"/>
</dbReference>
<feature type="transmembrane region" description="Helical" evidence="1">
    <location>
        <begin position="73"/>
        <end position="95"/>
    </location>
</feature>
<proteinExistence type="predicted"/>
<keyword evidence="1" id="KW-0812">Transmembrane</keyword>
<organism evidence="2 3">
    <name type="scientific">Knufia fluminis</name>
    <dbReference type="NCBI Taxonomy" id="191047"/>
    <lineage>
        <taxon>Eukaryota</taxon>
        <taxon>Fungi</taxon>
        <taxon>Dikarya</taxon>
        <taxon>Ascomycota</taxon>
        <taxon>Pezizomycotina</taxon>
        <taxon>Eurotiomycetes</taxon>
        <taxon>Chaetothyriomycetidae</taxon>
        <taxon>Chaetothyriales</taxon>
        <taxon>Trichomeriaceae</taxon>
        <taxon>Knufia</taxon>
    </lineage>
</organism>
<sequence length="227" mass="25420">MPTTYQVLLVKNVLKPLRISRHALRSQSTQSSPSTASATVSHFDRFIARTPTNFLRTRLQVLKNAPLTTITSFLLLHEITAVVPLFGLAGAFHYYQWLPPFFAEGTWVLKGVTLFGNYFRRKGWISSSDAASAKSAAEQGHAENVERRSTKKDVIGKWWNRGEGGTRWVIEFATAYAVVKALLPIRIVISVWGAPWFARWSVIPMQNLFKRMFGKGKAAKAVQGGPK</sequence>
<accession>A0AAN8I5T3</accession>
<name>A0AAN8I5T3_9EURO</name>